<dbReference type="Gene3D" id="3.40.50.2000">
    <property type="entry name" value="Glycogen Phosphorylase B"/>
    <property type="match status" value="2"/>
</dbReference>
<keyword evidence="5" id="KW-1185">Reference proteome</keyword>
<dbReference type="InterPro" id="IPR050194">
    <property type="entry name" value="Glycosyltransferase_grp1"/>
</dbReference>
<dbReference type="AlphaFoldDB" id="A0AAE3VGV5"/>
<dbReference type="RefSeq" id="WP_307261563.1">
    <property type="nucleotide sequence ID" value="NZ_JAUSVL010000001.1"/>
</dbReference>
<evidence type="ECO:0000259" key="2">
    <source>
        <dbReference type="Pfam" id="PF00534"/>
    </source>
</evidence>
<dbReference type="PANTHER" id="PTHR45947:SF3">
    <property type="entry name" value="SULFOQUINOVOSYL TRANSFERASE SQD2"/>
    <property type="match status" value="1"/>
</dbReference>
<dbReference type="CDD" id="cd03801">
    <property type="entry name" value="GT4_PimA-like"/>
    <property type="match status" value="1"/>
</dbReference>
<dbReference type="GO" id="GO:0016758">
    <property type="term" value="F:hexosyltransferase activity"/>
    <property type="evidence" value="ECO:0007669"/>
    <property type="project" value="TreeGrafter"/>
</dbReference>
<dbReference type="Pfam" id="PF00534">
    <property type="entry name" value="Glycos_transf_1"/>
    <property type="match status" value="1"/>
</dbReference>
<comment type="caution">
    <text evidence="4">The sequence shown here is derived from an EMBL/GenBank/DDBJ whole genome shotgun (WGS) entry which is preliminary data.</text>
</comment>
<dbReference type="Proteomes" id="UP001238163">
    <property type="component" value="Unassembled WGS sequence"/>
</dbReference>
<accession>A0AAE3VGV5</accession>
<gene>
    <name evidence="4" type="ORF">J3R75_002252</name>
</gene>
<dbReference type="InterPro" id="IPR001296">
    <property type="entry name" value="Glyco_trans_1"/>
</dbReference>
<evidence type="ECO:0000313" key="4">
    <source>
        <dbReference type="EMBL" id="MDQ0290145.1"/>
    </source>
</evidence>
<evidence type="ECO:0000313" key="5">
    <source>
        <dbReference type="Proteomes" id="UP001238163"/>
    </source>
</evidence>
<sequence>MSSAETASPASNDSADQRRAAAPRPVVVHIPRRFTKTEWGGTETVIYHLVAELNKIGYDSVIYTSDLLATPGADKVNGVRVRRFRGLYPRWGLSRAAKTQLDYRGGNYFSLSLFFALLFTRHLQAIHLHTGGFMGAMGRLVAKVRRVPYVISIHGGSLALPAEQMQKLLAPLKGSFNWGKVLEVLFPIKNVYRDATAILCLSEQERLLNAEKYPRSRVLSFPNGVDSERFAAADGAAFRAKYGIAVDAPVLLCVGSFYAQKNQQRLVEAFRLLHDSGHSRAQLVLIGVCYDRAYFDGLRAQVREYGLSDSVLFLQDLPYQSLDLLNAYAAADIFVFPSLYETFGIVVLEAWSAQTPVVCGRIGGIVDYGRDDDNLCFADVTSAVDIAAKTAALLADPAYAARIAAGGRKTVADYSWQAITRRLAALYDAGRR</sequence>
<feature type="domain" description="Glycosyl transferase family 1" evidence="2">
    <location>
        <begin position="238"/>
        <end position="409"/>
    </location>
</feature>
<dbReference type="Pfam" id="PF13439">
    <property type="entry name" value="Glyco_transf_4"/>
    <property type="match status" value="1"/>
</dbReference>
<dbReference type="InterPro" id="IPR028098">
    <property type="entry name" value="Glyco_trans_4-like_N"/>
</dbReference>
<reference evidence="4" key="1">
    <citation type="submission" date="2023-07" db="EMBL/GenBank/DDBJ databases">
        <title>Genomic Encyclopedia of Type Strains, Phase IV (KMG-IV): sequencing the most valuable type-strain genomes for metagenomic binning, comparative biology and taxonomic classification.</title>
        <authorList>
            <person name="Goeker M."/>
        </authorList>
    </citation>
    <scope>NUCLEOTIDE SEQUENCE</scope>
    <source>
        <strain evidence="4">DSM 24202</strain>
    </source>
</reference>
<dbReference type="SUPFAM" id="SSF53756">
    <property type="entry name" value="UDP-Glycosyltransferase/glycogen phosphorylase"/>
    <property type="match status" value="1"/>
</dbReference>
<feature type="region of interest" description="Disordered" evidence="1">
    <location>
        <begin position="1"/>
        <end position="22"/>
    </location>
</feature>
<dbReference type="EMBL" id="JAUSVL010000001">
    <property type="protein sequence ID" value="MDQ0290145.1"/>
    <property type="molecule type" value="Genomic_DNA"/>
</dbReference>
<feature type="domain" description="Glycosyltransferase subfamily 4-like N-terminal" evidence="3">
    <location>
        <begin position="39"/>
        <end position="229"/>
    </location>
</feature>
<organism evidence="4 5">
    <name type="scientific">Oligosphaera ethanolica</name>
    <dbReference type="NCBI Taxonomy" id="760260"/>
    <lineage>
        <taxon>Bacteria</taxon>
        <taxon>Pseudomonadati</taxon>
        <taxon>Lentisphaerota</taxon>
        <taxon>Oligosphaeria</taxon>
        <taxon>Oligosphaerales</taxon>
        <taxon>Oligosphaeraceae</taxon>
        <taxon>Oligosphaera</taxon>
    </lineage>
</organism>
<evidence type="ECO:0000259" key="3">
    <source>
        <dbReference type="Pfam" id="PF13439"/>
    </source>
</evidence>
<protein>
    <submittedName>
        <fullName evidence="4">Glycosyltransferase involved in cell wall biosynthesis</fullName>
    </submittedName>
</protein>
<name>A0AAE3VGV5_9BACT</name>
<feature type="compositionally biased region" description="Polar residues" evidence="1">
    <location>
        <begin position="1"/>
        <end position="14"/>
    </location>
</feature>
<evidence type="ECO:0000256" key="1">
    <source>
        <dbReference type="SAM" id="MobiDB-lite"/>
    </source>
</evidence>
<dbReference type="PANTHER" id="PTHR45947">
    <property type="entry name" value="SULFOQUINOVOSYL TRANSFERASE SQD2"/>
    <property type="match status" value="1"/>
</dbReference>
<proteinExistence type="predicted"/>